<keyword evidence="1 3" id="KW-0328">Glycosyltransferase</keyword>
<dbReference type="EC" id="2.4.1.187" evidence="3"/>
<keyword evidence="4" id="KW-1185">Reference proteome</keyword>
<dbReference type="Proteomes" id="UP000578697">
    <property type="component" value="Unassembled WGS sequence"/>
</dbReference>
<evidence type="ECO:0000313" key="4">
    <source>
        <dbReference type="Proteomes" id="UP000578697"/>
    </source>
</evidence>
<name>A0A840SAD2_9SPIR</name>
<keyword evidence="2 3" id="KW-0808">Transferase</keyword>
<dbReference type="Pfam" id="PF03808">
    <property type="entry name" value="Glyco_tran_WecG"/>
    <property type="match status" value="1"/>
</dbReference>
<comment type="caution">
    <text evidence="3">The sequence shown here is derived from an EMBL/GenBank/DDBJ whole genome shotgun (WGS) entry which is preliminary data.</text>
</comment>
<evidence type="ECO:0000313" key="3">
    <source>
        <dbReference type="EMBL" id="MBB5218667.1"/>
    </source>
</evidence>
<dbReference type="GO" id="GO:0047244">
    <property type="term" value="F:N-acetylglucosaminyldiphosphoundecaprenol N-acetyl-beta-D-mannosaminyltransferase activity"/>
    <property type="evidence" value="ECO:0007669"/>
    <property type="project" value="UniProtKB-EC"/>
</dbReference>
<reference evidence="3 4" key="1">
    <citation type="submission" date="2020-08" db="EMBL/GenBank/DDBJ databases">
        <title>Genomic Encyclopedia of Type Strains, Phase IV (KMG-IV): sequencing the most valuable type-strain genomes for metagenomic binning, comparative biology and taxonomic classification.</title>
        <authorList>
            <person name="Goeker M."/>
        </authorList>
    </citation>
    <scope>NUCLEOTIDE SEQUENCE [LARGE SCALE GENOMIC DNA]</scope>
    <source>
        <strain evidence="3 4">DSM 103679</strain>
    </source>
</reference>
<dbReference type="InterPro" id="IPR004629">
    <property type="entry name" value="WecG_TagA_CpsF"/>
</dbReference>
<dbReference type="AlphaFoldDB" id="A0A840SAD2"/>
<proteinExistence type="predicted"/>
<sequence>MAVERINLLGVGIDICKPEDMEKTILDLLDKQGPKQIVFLNIWDFLKARGKSQYAECVRNADLVIPISKSILGGAKFLKKTVPVRYNPFNALINILSILENHYKSVYFLGGRKKTVMTAEKNVRSTFKNLQIVGRCVGYYHKSIEEDVVQAIYKACPSLVLMSEGIKEKDCWSYSRRDRLNSSIFLFYNDAIGIFSDRKKRISEKTFEHGTEFLHELAKKPLKIVLIFPFFYYIIRLVWEKIFKKG</sequence>
<protein>
    <submittedName>
        <fullName evidence="3">N-acetylglucosaminyldiphosphoundecaprenol N-acetyl-beta-D-mannosaminyltransferase</fullName>
        <ecNumber evidence="3">2.4.1.187</ecNumber>
    </submittedName>
</protein>
<dbReference type="PANTHER" id="PTHR34136">
    <property type="match status" value="1"/>
</dbReference>
<accession>A0A840SAD2</accession>
<evidence type="ECO:0000256" key="1">
    <source>
        <dbReference type="ARBA" id="ARBA00022676"/>
    </source>
</evidence>
<organism evidence="3 4">
    <name type="scientific">Treponema rectale</name>
    <dbReference type="NCBI Taxonomy" id="744512"/>
    <lineage>
        <taxon>Bacteria</taxon>
        <taxon>Pseudomonadati</taxon>
        <taxon>Spirochaetota</taxon>
        <taxon>Spirochaetia</taxon>
        <taxon>Spirochaetales</taxon>
        <taxon>Treponemataceae</taxon>
        <taxon>Treponema</taxon>
    </lineage>
</organism>
<gene>
    <name evidence="3" type="ORF">HNP77_001036</name>
</gene>
<dbReference type="EMBL" id="JACHFR010000002">
    <property type="protein sequence ID" value="MBB5218667.1"/>
    <property type="molecule type" value="Genomic_DNA"/>
</dbReference>
<dbReference type="RefSeq" id="WP_184652115.1">
    <property type="nucleotide sequence ID" value="NZ_JACHFR010000002.1"/>
</dbReference>
<evidence type="ECO:0000256" key="2">
    <source>
        <dbReference type="ARBA" id="ARBA00022679"/>
    </source>
</evidence>
<dbReference type="PANTHER" id="PTHR34136:SF1">
    <property type="entry name" value="UDP-N-ACETYL-D-MANNOSAMINURONIC ACID TRANSFERASE"/>
    <property type="match status" value="1"/>
</dbReference>